<dbReference type="Gene3D" id="3.40.50.1220">
    <property type="entry name" value="TPP-binding domain"/>
    <property type="match status" value="1"/>
</dbReference>
<protein>
    <submittedName>
        <fullName evidence="8">Acetolactate synthase</fullName>
    </submittedName>
</protein>
<dbReference type="PANTHER" id="PTHR18968:SF166">
    <property type="entry name" value="2-HYDROXYACYL-COA LYASE 2"/>
    <property type="match status" value="1"/>
</dbReference>
<dbReference type="PANTHER" id="PTHR18968">
    <property type="entry name" value="THIAMINE PYROPHOSPHATE ENZYMES"/>
    <property type="match status" value="1"/>
</dbReference>
<evidence type="ECO:0000256" key="4">
    <source>
        <dbReference type="RuleBase" id="RU362132"/>
    </source>
</evidence>
<dbReference type="GO" id="GO:0009099">
    <property type="term" value="P:L-valine biosynthetic process"/>
    <property type="evidence" value="ECO:0007669"/>
    <property type="project" value="TreeGrafter"/>
</dbReference>
<dbReference type="Proteomes" id="UP000244810">
    <property type="component" value="Unassembled WGS sequence"/>
</dbReference>
<proteinExistence type="inferred from homology"/>
<dbReference type="GO" id="GO:0030976">
    <property type="term" value="F:thiamine pyrophosphate binding"/>
    <property type="evidence" value="ECO:0007669"/>
    <property type="project" value="InterPro"/>
</dbReference>
<evidence type="ECO:0000259" key="7">
    <source>
        <dbReference type="Pfam" id="PF02776"/>
    </source>
</evidence>
<dbReference type="CDD" id="cd00568">
    <property type="entry name" value="TPP_enzymes"/>
    <property type="match status" value="1"/>
</dbReference>
<dbReference type="GO" id="GO:0005948">
    <property type="term" value="C:acetolactate synthase complex"/>
    <property type="evidence" value="ECO:0007669"/>
    <property type="project" value="TreeGrafter"/>
</dbReference>
<dbReference type="GO" id="GO:0050660">
    <property type="term" value="F:flavin adenine dinucleotide binding"/>
    <property type="evidence" value="ECO:0007669"/>
    <property type="project" value="TreeGrafter"/>
</dbReference>
<dbReference type="InterPro" id="IPR029061">
    <property type="entry name" value="THDP-binding"/>
</dbReference>
<evidence type="ECO:0000256" key="2">
    <source>
        <dbReference type="ARBA" id="ARBA00007812"/>
    </source>
</evidence>
<organism evidence="8 9">
    <name type="scientific">Pararhodobacter aggregans</name>
    <dbReference type="NCBI Taxonomy" id="404875"/>
    <lineage>
        <taxon>Bacteria</taxon>
        <taxon>Pseudomonadati</taxon>
        <taxon>Pseudomonadota</taxon>
        <taxon>Alphaproteobacteria</taxon>
        <taxon>Rhodobacterales</taxon>
        <taxon>Paracoccaceae</taxon>
        <taxon>Pararhodobacter</taxon>
    </lineage>
</organism>
<dbReference type="InterPro" id="IPR011766">
    <property type="entry name" value="TPP_enzyme_TPP-bd"/>
</dbReference>
<evidence type="ECO:0000313" key="8">
    <source>
        <dbReference type="EMBL" id="PVE48431.1"/>
    </source>
</evidence>
<evidence type="ECO:0000259" key="5">
    <source>
        <dbReference type="Pfam" id="PF00205"/>
    </source>
</evidence>
<dbReference type="Pfam" id="PF02775">
    <property type="entry name" value="TPP_enzyme_C"/>
    <property type="match status" value="1"/>
</dbReference>
<comment type="cofactor">
    <cofactor evidence="1">
        <name>thiamine diphosphate</name>
        <dbReference type="ChEBI" id="CHEBI:58937"/>
    </cofactor>
</comment>
<dbReference type="Pfam" id="PF02776">
    <property type="entry name" value="TPP_enzyme_N"/>
    <property type="match status" value="1"/>
</dbReference>
<dbReference type="Gene3D" id="3.40.50.970">
    <property type="match status" value="2"/>
</dbReference>
<dbReference type="SUPFAM" id="SSF52518">
    <property type="entry name" value="Thiamin diphosphate-binding fold (THDP-binding)"/>
    <property type="match status" value="2"/>
</dbReference>
<keyword evidence="9" id="KW-1185">Reference proteome</keyword>
<keyword evidence="3 4" id="KW-0786">Thiamine pyrophosphate</keyword>
<dbReference type="GO" id="GO:0009097">
    <property type="term" value="P:isoleucine biosynthetic process"/>
    <property type="evidence" value="ECO:0007669"/>
    <property type="project" value="TreeGrafter"/>
</dbReference>
<dbReference type="GO" id="GO:0000287">
    <property type="term" value="F:magnesium ion binding"/>
    <property type="evidence" value="ECO:0007669"/>
    <property type="project" value="InterPro"/>
</dbReference>
<dbReference type="GO" id="GO:0003984">
    <property type="term" value="F:acetolactate synthase activity"/>
    <property type="evidence" value="ECO:0007669"/>
    <property type="project" value="TreeGrafter"/>
</dbReference>
<comment type="caution">
    <text evidence="8">The sequence shown here is derived from an EMBL/GenBank/DDBJ whole genome shotgun (WGS) entry which is preliminary data.</text>
</comment>
<evidence type="ECO:0000256" key="1">
    <source>
        <dbReference type="ARBA" id="ARBA00001964"/>
    </source>
</evidence>
<name>A0A2T7UV19_9RHOB</name>
<dbReference type="AlphaFoldDB" id="A0A2T7UV19"/>
<evidence type="ECO:0000313" key="9">
    <source>
        <dbReference type="Proteomes" id="UP000244810"/>
    </source>
</evidence>
<feature type="domain" description="Thiamine pyrophosphate enzyme central" evidence="5">
    <location>
        <begin position="186"/>
        <end position="314"/>
    </location>
</feature>
<feature type="domain" description="Thiamine pyrophosphate enzyme TPP-binding" evidence="6">
    <location>
        <begin position="390"/>
        <end position="527"/>
    </location>
</feature>
<dbReference type="InterPro" id="IPR045229">
    <property type="entry name" value="TPP_enz"/>
</dbReference>
<dbReference type="InterPro" id="IPR012000">
    <property type="entry name" value="Thiamin_PyroP_enz_cen_dom"/>
</dbReference>
<comment type="similarity">
    <text evidence="2 4">Belongs to the TPP enzyme family.</text>
</comment>
<accession>A0A2T7UV19</accession>
<dbReference type="OrthoDB" id="4494979at2"/>
<dbReference type="SUPFAM" id="SSF52467">
    <property type="entry name" value="DHS-like NAD/FAD-binding domain"/>
    <property type="match status" value="1"/>
</dbReference>
<dbReference type="RefSeq" id="WP_107750681.1">
    <property type="nucleotide sequence ID" value="NZ_QBKF01000002.1"/>
</dbReference>
<dbReference type="InterPro" id="IPR029035">
    <property type="entry name" value="DHS-like_NAD/FAD-binding_dom"/>
</dbReference>
<sequence>MKVFEALARWLAETAETPLFGVVGDANAYLVDDFKHRFGGAYVAAASENGAVLMAMGAAMVSGGTGFATVTHGPALTNCVTALAEAVKSNTPLVLLSGAVKAADRENLQAIDQRAVVLSSGAGYERLHAPATALADLARATRRARAERRPVVLDMPADLLWEAADWRPASAHVPELPPGELTGEALDHAIGIIAAARAPVVLAGRGAIGAREALIRLAQRIDAPLATTMRAKSLFAGADHVLGIHGTVSTPAAAEALARCDCLIAFGASLNFHTTAQGAFLRDRRIIQIADRAEDLGRNATADVAILGRSEDVATTFLHWLDEAEIPGSGFTQTLPAQGLDRPPPAVARDPGPGAVDFLTTLQQLDRILPAERTLITDAGRWMVRSYAQLSVPGPLDHVTTASFGSIGLGMGAAIGAAATRRDRTAVLVCGDGGFMLGNLTEFHTATRETLDLIVVVFNDGAYGAEHIQFVEKQRDPAIALFDWPDFCTVARAFGAEALRVSSPESLAALPATLEARDRSRPFLIDVRLNPDQVAMW</sequence>
<dbReference type="InterPro" id="IPR012001">
    <property type="entry name" value="Thiamin_PyroP_enz_TPP-bd_dom"/>
</dbReference>
<reference evidence="8 9" key="1">
    <citation type="journal article" date="2011" name="Syst. Appl. Microbiol.">
        <title>Defluviimonas denitrificans gen. nov., sp. nov., and Pararhodobacter aggregans gen. nov., sp. nov., non-phototrophic Rhodobacteraceae from the biofilter of a marine aquaculture.</title>
        <authorList>
            <person name="Foesel B.U."/>
            <person name="Drake H.L."/>
            <person name="Schramm A."/>
        </authorList>
    </citation>
    <scope>NUCLEOTIDE SEQUENCE [LARGE SCALE GENOMIC DNA]</scope>
    <source>
        <strain evidence="8 9">D1-19</strain>
    </source>
</reference>
<evidence type="ECO:0000256" key="3">
    <source>
        <dbReference type="ARBA" id="ARBA00023052"/>
    </source>
</evidence>
<feature type="domain" description="Thiamine pyrophosphate enzyme N-terminal TPP-binding" evidence="7">
    <location>
        <begin position="1"/>
        <end position="113"/>
    </location>
</feature>
<evidence type="ECO:0000259" key="6">
    <source>
        <dbReference type="Pfam" id="PF02775"/>
    </source>
</evidence>
<gene>
    <name evidence="8" type="ORF">DDE23_05050</name>
</gene>
<dbReference type="EMBL" id="QDDR01000002">
    <property type="protein sequence ID" value="PVE48431.1"/>
    <property type="molecule type" value="Genomic_DNA"/>
</dbReference>
<dbReference type="Pfam" id="PF00205">
    <property type="entry name" value="TPP_enzyme_M"/>
    <property type="match status" value="1"/>
</dbReference>
<dbReference type="CDD" id="cd07035">
    <property type="entry name" value="TPP_PYR_POX_like"/>
    <property type="match status" value="1"/>
</dbReference>